<feature type="domain" description="RNA polymerase sigma factor 70 region 4 type 2" evidence="7">
    <location>
        <begin position="133"/>
        <end position="184"/>
    </location>
</feature>
<dbReference type="SUPFAM" id="SSF88946">
    <property type="entry name" value="Sigma2 domain of RNA polymerase sigma factors"/>
    <property type="match status" value="1"/>
</dbReference>
<feature type="region of interest" description="Disordered" evidence="5">
    <location>
        <begin position="275"/>
        <end position="309"/>
    </location>
</feature>
<evidence type="ECO:0000256" key="4">
    <source>
        <dbReference type="ARBA" id="ARBA00023163"/>
    </source>
</evidence>
<dbReference type="InterPro" id="IPR036388">
    <property type="entry name" value="WH-like_DNA-bd_sf"/>
</dbReference>
<evidence type="ECO:0000256" key="2">
    <source>
        <dbReference type="ARBA" id="ARBA00023015"/>
    </source>
</evidence>
<evidence type="ECO:0000256" key="1">
    <source>
        <dbReference type="ARBA" id="ARBA00010641"/>
    </source>
</evidence>
<keyword evidence="9" id="KW-1185">Reference proteome</keyword>
<dbReference type="GO" id="GO:0003677">
    <property type="term" value="F:DNA binding"/>
    <property type="evidence" value="ECO:0007669"/>
    <property type="project" value="InterPro"/>
</dbReference>
<keyword evidence="4" id="KW-0804">Transcription</keyword>
<dbReference type="PANTHER" id="PTHR43133:SF51">
    <property type="entry name" value="RNA POLYMERASE SIGMA FACTOR"/>
    <property type="match status" value="1"/>
</dbReference>
<evidence type="ECO:0000313" key="8">
    <source>
        <dbReference type="EMBL" id="AWM40960.1"/>
    </source>
</evidence>
<dbReference type="RefSeq" id="WP_010042453.1">
    <property type="nucleotide sequence ID" value="NZ_CP025958.1"/>
</dbReference>
<dbReference type="OrthoDB" id="290488at2"/>
<dbReference type="InterPro" id="IPR013249">
    <property type="entry name" value="RNA_pol_sigma70_r4_t2"/>
</dbReference>
<accession>A0A2Z3HHP8</accession>
<dbReference type="AlphaFoldDB" id="A0A2Z3HHP8"/>
<dbReference type="GO" id="GO:0006352">
    <property type="term" value="P:DNA-templated transcription initiation"/>
    <property type="evidence" value="ECO:0007669"/>
    <property type="project" value="InterPro"/>
</dbReference>
<dbReference type="Pfam" id="PF04542">
    <property type="entry name" value="Sigma70_r2"/>
    <property type="match status" value="1"/>
</dbReference>
<keyword evidence="3" id="KW-0731">Sigma factor</keyword>
<dbReference type="InterPro" id="IPR013325">
    <property type="entry name" value="RNA_pol_sigma_r2"/>
</dbReference>
<organism evidence="8 9">
    <name type="scientific">Gemmata obscuriglobus</name>
    <dbReference type="NCBI Taxonomy" id="114"/>
    <lineage>
        <taxon>Bacteria</taxon>
        <taxon>Pseudomonadati</taxon>
        <taxon>Planctomycetota</taxon>
        <taxon>Planctomycetia</taxon>
        <taxon>Gemmatales</taxon>
        <taxon>Gemmataceae</taxon>
        <taxon>Gemmata</taxon>
    </lineage>
</organism>
<feature type="compositionally biased region" description="Polar residues" evidence="5">
    <location>
        <begin position="276"/>
        <end position="286"/>
    </location>
</feature>
<dbReference type="InterPro" id="IPR039425">
    <property type="entry name" value="RNA_pol_sigma-70-like"/>
</dbReference>
<dbReference type="Pfam" id="PF08281">
    <property type="entry name" value="Sigma70_r4_2"/>
    <property type="match status" value="1"/>
</dbReference>
<evidence type="ECO:0000256" key="5">
    <source>
        <dbReference type="SAM" id="MobiDB-lite"/>
    </source>
</evidence>
<name>A0A2Z3HHP8_9BACT</name>
<keyword evidence="2" id="KW-0805">Transcription regulation</keyword>
<dbReference type="Gene3D" id="1.10.10.10">
    <property type="entry name" value="Winged helix-like DNA-binding domain superfamily/Winged helix DNA-binding domain"/>
    <property type="match status" value="1"/>
</dbReference>
<evidence type="ECO:0000259" key="7">
    <source>
        <dbReference type="Pfam" id="PF08281"/>
    </source>
</evidence>
<dbReference type="KEGG" id="gog:C1280_30915"/>
<dbReference type="InterPro" id="IPR014284">
    <property type="entry name" value="RNA_pol_sigma-70_dom"/>
</dbReference>
<dbReference type="InterPro" id="IPR013324">
    <property type="entry name" value="RNA_pol_sigma_r3/r4-like"/>
</dbReference>
<dbReference type="Proteomes" id="UP000245802">
    <property type="component" value="Chromosome"/>
</dbReference>
<evidence type="ECO:0000256" key="3">
    <source>
        <dbReference type="ARBA" id="ARBA00023082"/>
    </source>
</evidence>
<dbReference type="PANTHER" id="PTHR43133">
    <property type="entry name" value="RNA POLYMERASE ECF-TYPE SIGMA FACTO"/>
    <property type="match status" value="1"/>
</dbReference>
<sequence length="578" mass="62511">MARSDGVVQFIRGTACADTPDAELVERFVAGRDEQAFRALVARYGPTVWAVCRKVLRDHHAAEDAFQATLVVFARRAGTLRAGAAVGGWLHAVAYRVAARLRGTRRVEAGASEPVDERPGALADLTVREAEAALHAELAALPERYRAPLVLCSLEGLSRDEAAERLGWPANRVKHGLERGRELLRSRLARRGLAFGIPLLLNLLGQNGGAVPPAELVGAAIGYATGAAPPSAVAALVNGVTRTMWIAKWKLPVAACSGLALAVGILAATLRDGSAPSATVNRSQTVPADAPENTAPKPEPAATQEEQPKQPWDVAAHFLQLSIDGKVEEALKVGGYSSLTGLQLAAAEERVRSVKRSGLTRARLVAILMNDTRVAVVTERTRLNNAVGDAPDDAHVAVVIRRERTILPWKSIDWGCESEKNILNYVDSFIPKRPPVISWAIGFDDDHTLKIDTHSRAPWDVASEFLGLVLAGKTAGALKLTVPRSISENKVGDIKERWAGRTAVVAVLLNDNQIDVVYERRGVRITRTETVYACPVVTLAKLEDGGWRVNDINWRDGEQLDDRVKLYLSGRYDAPPKK</sequence>
<dbReference type="SUPFAM" id="SSF88659">
    <property type="entry name" value="Sigma3 and sigma4 domains of RNA polymerase sigma factors"/>
    <property type="match status" value="1"/>
</dbReference>
<evidence type="ECO:0000313" key="9">
    <source>
        <dbReference type="Proteomes" id="UP000245802"/>
    </source>
</evidence>
<comment type="similarity">
    <text evidence="1">Belongs to the sigma-70 factor family. ECF subfamily.</text>
</comment>
<evidence type="ECO:0000259" key="6">
    <source>
        <dbReference type="Pfam" id="PF04542"/>
    </source>
</evidence>
<reference evidence="8 9" key="1">
    <citation type="submission" date="2018-01" db="EMBL/GenBank/DDBJ databases">
        <title>G. obscuriglobus.</title>
        <authorList>
            <person name="Franke J."/>
            <person name="Blomberg W."/>
            <person name="Selmecki A."/>
        </authorList>
    </citation>
    <scope>NUCLEOTIDE SEQUENCE [LARGE SCALE GENOMIC DNA]</scope>
    <source>
        <strain evidence="8 9">DSM 5831</strain>
    </source>
</reference>
<feature type="domain" description="RNA polymerase sigma-70 region 2" evidence="6">
    <location>
        <begin position="40"/>
        <end position="100"/>
    </location>
</feature>
<evidence type="ECO:0008006" key="10">
    <source>
        <dbReference type="Google" id="ProtNLM"/>
    </source>
</evidence>
<dbReference type="GO" id="GO:0016987">
    <property type="term" value="F:sigma factor activity"/>
    <property type="evidence" value="ECO:0007669"/>
    <property type="project" value="UniProtKB-KW"/>
</dbReference>
<protein>
    <recommendedName>
        <fullName evidence="10">ECF RNA polymerase sigma factor SigE</fullName>
    </recommendedName>
</protein>
<proteinExistence type="inferred from homology"/>
<dbReference type="InterPro" id="IPR007627">
    <property type="entry name" value="RNA_pol_sigma70_r2"/>
</dbReference>
<gene>
    <name evidence="8" type="ORF">C1280_30915</name>
</gene>
<dbReference type="EMBL" id="CP025958">
    <property type="protein sequence ID" value="AWM40960.1"/>
    <property type="molecule type" value="Genomic_DNA"/>
</dbReference>
<dbReference type="NCBIfam" id="TIGR02937">
    <property type="entry name" value="sigma70-ECF"/>
    <property type="match status" value="1"/>
</dbReference>
<dbReference type="Gene3D" id="1.10.1740.10">
    <property type="match status" value="1"/>
</dbReference>